<protein>
    <recommendedName>
        <fullName evidence="8">Phosphate transport system permease protein PstA</fullName>
    </recommendedName>
</protein>
<keyword evidence="3" id="KW-0813">Transport</keyword>
<feature type="transmembrane region" description="Helical" evidence="8">
    <location>
        <begin position="230"/>
        <end position="253"/>
    </location>
</feature>
<feature type="domain" description="ABC transmembrane type-1" evidence="9">
    <location>
        <begin position="185"/>
        <end position="392"/>
    </location>
</feature>
<dbReference type="InterPro" id="IPR005672">
    <property type="entry name" value="Phosphate_PstA"/>
</dbReference>
<dbReference type="EMBL" id="CP027226">
    <property type="protein sequence ID" value="AVM43156.1"/>
    <property type="molecule type" value="Genomic_DNA"/>
</dbReference>
<dbReference type="GO" id="GO:0035435">
    <property type="term" value="P:phosphate ion transmembrane transport"/>
    <property type="evidence" value="ECO:0007669"/>
    <property type="project" value="InterPro"/>
</dbReference>
<comment type="similarity">
    <text evidence="2 8">Belongs to the binding-protein-dependent transport system permease family. CysTW subfamily.</text>
</comment>
<keyword evidence="6 8" id="KW-1133">Transmembrane helix</keyword>
<gene>
    <name evidence="10" type="primary">pstA</name>
    <name evidence="10" type="ORF">C5Q98_06770</name>
</gene>
<dbReference type="Proteomes" id="UP000237947">
    <property type="component" value="Chromosome"/>
</dbReference>
<organism evidence="10 11">
    <name type="scientific">Fastidiosipila sanguinis</name>
    <dbReference type="NCBI Taxonomy" id="236753"/>
    <lineage>
        <taxon>Bacteria</taxon>
        <taxon>Bacillati</taxon>
        <taxon>Bacillota</taxon>
        <taxon>Clostridia</taxon>
        <taxon>Eubacteriales</taxon>
        <taxon>Oscillospiraceae</taxon>
        <taxon>Fastidiosipila</taxon>
    </lineage>
</organism>
<feature type="transmembrane region" description="Helical" evidence="8">
    <location>
        <begin position="309"/>
        <end position="329"/>
    </location>
</feature>
<dbReference type="Pfam" id="PF00528">
    <property type="entry name" value="BPD_transp_1"/>
    <property type="match status" value="1"/>
</dbReference>
<dbReference type="GO" id="GO:0005886">
    <property type="term" value="C:plasma membrane"/>
    <property type="evidence" value="ECO:0007669"/>
    <property type="project" value="UniProtKB-SubCell"/>
</dbReference>
<feature type="transmembrane region" description="Helical" evidence="8">
    <location>
        <begin position="259"/>
        <end position="276"/>
    </location>
</feature>
<reference evidence="11" key="1">
    <citation type="submission" date="2018-02" db="EMBL/GenBank/DDBJ databases">
        <authorList>
            <person name="Holder M.E."/>
            <person name="Ajami N.J."/>
            <person name="Petrosino J.F."/>
        </authorList>
    </citation>
    <scope>NUCLEOTIDE SEQUENCE [LARGE SCALE GENOMIC DNA]</scope>
    <source>
        <strain evidence="11">CCUG 47711</strain>
    </source>
</reference>
<evidence type="ECO:0000313" key="11">
    <source>
        <dbReference type="Proteomes" id="UP000237947"/>
    </source>
</evidence>
<keyword evidence="7 8" id="KW-0472">Membrane</keyword>
<dbReference type="PANTHER" id="PTHR43470:SF3">
    <property type="entry name" value="PHOSPHATE TRANSPORT SYSTEM PERMEASE PROTEIN PSTA-RELATED"/>
    <property type="match status" value="1"/>
</dbReference>
<sequence>MSRKRRIQDGSKNIFTYLSALLAVFVLGSVVFYIFSNGWKNLSWDLIMSDYWNVPYNVEFQENKAGNFSVPSDLAEDEFFSTNFGIGLKNGRNPSGEKIVELTHIDGASAFHHTISKTAGASKGQNVSVDKGSDIKSLYYVNAEGESKYVGVRDAKTTIEKLDNDAVAMESVAFNSPGGGIRGSIVATLMLILITLLIALPIGVFAAIYLHEIAYDTPSTRAIRSAVEMLNGVPSIIYGLMGMTVLFPITQVLGASTPNVLLGGLTMSIVLLPVVIRQTEEALITVPDSLRMGSLALGATKTQTIFRVVLPNALPGILSAALLSVSRVIGESAALIYTMGTAVSDNPTWTGSGTSLALQIWSVMSGEQPNFALASAISILILVVVLALNITVRVISKQLNKRWA</sequence>
<keyword evidence="11" id="KW-1185">Reference proteome</keyword>
<dbReference type="InterPro" id="IPR035906">
    <property type="entry name" value="MetI-like_sf"/>
</dbReference>
<evidence type="ECO:0000256" key="1">
    <source>
        <dbReference type="ARBA" id="ARBA00004651"/>
    </source>
</evidence>
<dbReference type="KEGG" id="fsa:C5Q98_06770"/>
<proteinExistence type="inferred from homology"/>
<evidence type="ECO:0000256" key="7">
    <source>
        <dbReference type="ARBA" id="ARBA00023136"/>
    </source>
</evidence>
<dbReference type="CDD" id="cd06261">
    <property type="entry name" value="TM_PBP2"/>
    <property type="match status" value="1"/>
</dbReference>
<evidence type="ECO:0000256" key="6">
    <source>
        <dbReference type="ARBA" id="ARBA00022989"/>
    </source>
</evidence>
<dbReference type="PROSITE" id="PS50928">
    <property type="entry name" value="ABC_TM1"/>
    <property type="match status" value="1"/>
</dbReference>
<evidence type="ECO:0000256" key="4">
    <source>
        <dbReference type="ARBA" id="ARBA00022475"/>
    </source>
</evidence>
<evidence type="ECO:0000256" key="5">
    <source>
        <dbReference type="ARBA" id="ARBA00022692"/>
    </source>
</evidence>
<accession>A0A2S0KQ50</accession>
<comment type="subcellular location">
    <subcellularLocation>
        <location evidence="1 8">Cell membrane</location>
        <topology evidence="1 8">Multi-pass membrane protein</topology>
    </subcellularLocation>
</comment>
<evidence type="ECO:0000256" key="8">
    <source>
        <dbReference type="RuleBase" id="RU363043"/>
    </source>
</evidence>
<feature type="transmembrane region" description="Helical" evidence="8">
    <location>
        <begin position="14"/>
        <end position="35"/>
    </location>
</feature>
<evidence type="ECO:0000256" key="3">
    <source>
        <dbReference type="ARBA" id="ARBA00022448"/>
    </source>
</evidence>
<dbReference type="Gene3D" id="1.10.3720.10">
    <property type="entry name" value="MetI-like"/>
    <property type="match status" value="1"/>
</dbReference>
<dbReference type="AlphaFoldDB" id="A0A2S0KQ50"/>
<evidence type="ECO:0000259" key="9">
    <source>
        <dbReference type="PROSITE" id="PS50928"/>
    </source>
</evidence>
<feature type="transmembrane region" description="Helical" evidence="8">
    <location>
        <begin position="371"/>
        <end position="392"/>
    </location>
</feature>
<dbReference type="NCBIfam" id="TIGR00974">
    <property type="entry name" value="3a0107s02c"/>
    <property type="match status" value="1"/>
</dbReference>
<feature type="transmembrane region" description="Helical" evidence="8">
    <location>
        <begin position="185"/>
        <end position="210"/>
    </location>
</feature>
<dbReference type="InterPro" id="IPR000515">
    <property type="entry name" value="MetI-like"/>
</dbReference>
<dbReference type="GO" id="GO:0005315">
    <property type="term" value="F:phosphate transmembrane transporter activity"/>
    <property type="evidence" value="ECO:0007669"/>
    <property type="project" value="InterPro"/>
</dbReference>
<evidence type="ECO:0000313" key="10">
    <source>
        <dbReference type="EMBL" id="AVM43156.1"/>
    </source>
</evidence>
<keyword evidence="5 8" id="KW-0812">Transmembrane</keyword>
<dbReference type="SUPFAM" id="SSF161098">
    <property type="entry name" value="MetI-like"/>
    <property type="match status" value="1"/>
</dbReference>
<keyword evidence="4 8" id="KW-1003">Cell membrane</keyword>
<dbReference type="PANTHER" id="PTHR43470">
    <property type="entry name" value="PHOSPHATE TRANSPORT SYSTEM PERMEASE PROTEIN PSTA-RELATED"/>
    <property type="match status" value="1"/>
</dbReference>
<name>A0A2S0KQ50_9FIRM</name>
<dbReference type="OrthoDB" id="9785113at2"/>
<evidence type="ECO:0000256" key="2">
    <source>
        <dbReference type="ARBA" id="ARBA00007069"/>
    </source>
</evidence>